<dbReference type="PANTHER" id="PTHR36517">
    <property type="entry name" value="PROTEIN CBG25732"/>
    <property type="match status" value="1"/>
</dbReference>
<dbReference type="AlphaFoldDB" id="E3MH03"/>
<organism evidence="4">
    <name type="scientific">Caenorhabditis remanei</name>
    <name type="common">Caenorhabditis vulgaris</name>
    <dbReference type="NCBI Taxonomy" id="31234"/>
    <lineage>
        <taxon>Eukaryota</taxon>
        <taxon>Metazoa</taxon>
        <taxon>Ecdysozoa</taxon>
        <taxon>Nematoda</taxon>
        <taxon>Chromadorea</taxon>
        <taxon>Rhabditida</taxon>
        <taxon>Rhabditina</taxon>
        <taxon>Rhabditomorpha</taxon>
        <taxon>Rhabditoidea</taxon>
        <taxon>Rhabditidae</taxon>
        <taxon>Peloderinae</taxon>
        <taxon>Caenorhabditis</taxon>
    </lineage>
</organism>
<evidence type="ECO:0000259" key="2">
    <source>
        <dbReference type="Pfam" id="PF03436"/>
    </source>
</evidence>
<sequence length="176" mass="18069">MIPPEEVSISSTPAATVPTHEPSRPPPEVSTEATTVQTEAPATNEPPVTMAPPVTEAPVTVTPTDPCTTCNIAEISVTPPDTGIALETQQIVGTDGCNQATVTCRRTDGTGCNYIPATTPEGTASISSTSDSSSENDAAETTAGPVPELILETTNSFFVGAIVECANDGTWYSDTV</sequence>
<evidence type="ECO:0000313" key="4">
    <source>
        <dbReference type="Proteomes" id="UP000008281"/>
    </source>
</evidence>
<proteinExistence type="predicted"/>
<name>E3MH03_CAERE</name>
<feature type="region of interest" description="Disordered" evidence="1">
    <location>
        <begin position="1"/>
        <end position="62"/>
    </location>
</feature>
<dbReference type="PANTHER" id="PTHR36517:SF1">
    <property type="entry name" value="C6 DOMAIN-CONTAINING PROTEIN-RELATED"/>
    <property type="match status" value="1"/>
</dbReference>
<dbReference type="HOGENOM" id="CLU_1526601_0_0_1"/>
<dbReference type="Proteomes" id="UP000008281">
    <property type="component" value="Unassembled WGS sequence"/>
</dbReference>
<keyword evidence="4" id="KW-1185">Reference proteome</keyword>
<feature type="domain" description="DUF281" evidence="2">
    <location>
        <begin position="95"/>
        <end position="133"/>
    </location>
</feature>
<reference evidence="3" key="1">
    <citation type="submission" date="2007-07" db="EMBL/GenBank/DDBJ databases">
        <title>PCAP assembly of the Caenorhabditis remanei genome.</title>
        <authorList>
            <consortium name="The Caenorhabditis remanei Sequencing Consortium"/>
            <person name="Wilson R.K."/>
        </authorList>
    </citation>
    <scope>NUCLEOTIDE SEQUENCE [LARGE SCALE GENOMIC DNA]</scope>
    <source>
        <strain evidence="3">PB4641</strain>
    </source>
</reference>
<gene>
    <name evidence="3" type="ORF">CRE_23491</name>
</gene>
<accession>E3MH03</accession>
<evidence type="ECO:0000256" key="1">
    <source>
        <dbReference type="SAM" id="MobiDB-lite"/>
    </source>
</evidence>
<dbReference type="InParanoid" id="E3MH03"/>
<dbReference type="Pfam" id="PF03436">
    <property type="entry name" value="DUF281"/>
    <property type="match status" value="1"/>
</dbReference>
<evidence type="ECO:0000313" key="3">
    <source>
        <dbReference type="EMBL" id="EFP01730.1"/>
    </source>
</evidence>
<feature type="compositionally biased region" description="Polar residues" evidence="1">
    <location>
        <begin position="31"/>
        <end position="41"/>
    </location>
</feature>
<dbReference type="EMBL" id="DS268444">
    <property type="protein sequence ID" value="EFP01730.1"/>
    <property type="molecule type" value="Genomic_DNA"/>
</dbReference>
<feature type="compositionally biased region" description="Low complexity" evidence="1">
    <location>
        <begin position="45"/>
        <end position="62"/>
    </location>
</feature>
<protein>
    <recommendedName>
        <fullName evidence="2">DUF281 domain-containing protein</fullName>
    </recommendedName>
</protein>
<dbReference type="InterPro" id="IPR005098">
    <property type="entry name" value="DUF281"/>
</dbReference>
<feature type="region of interest" description="Disordered" evidence="1">
    <location>
        <begin position="118"/>
        <end position="143"/>
    </location>
</feature>